<organism evidence="5">
    <name type="scientific">marine metagenome</name>
    <dbReference type="NCBI Taxonomy" id="408172"/>
    <lineage>
        <taxon>unclassified sequences</taxon>
        <taxon>metagenomes</taxon>
        <taxon>ecological metagenomes</taxon>
    </lineage>
</organism>
<dbReference type="AlphaFoldDB" id="A0A382GUN0"/>
<accession>A0A382GUN0</accession>
<proteinExistence type="predicted"/>
<dbReference type="PANTHER" id="PTHR31817">
    <property type="match status" value="1"/>
</dbReference>
<dbReference type="PANTHER" id="PTHR31817:SF0">
    <property type="entry name" value="CHROMOSOME UNDETERMINED SCAFFOLD_67, WHOLE GENOME SHOTGUN SEQUENCE"/>
    <property type="match status" value="1"/>
</dbReference>
<evidence type="ECO:0000313" key="5">
    <source>
        <dbReference type="EMBL" id="SVB78574.1"/>
    </source>
</evidence>
<dbReference type="Pfam" id="PF08014">
    <property type="entry name" value="MATCAP"/>
    <property type="match status" value="1"/>
</dbReference>
<dbReference type="SMART" id="SM01154">
    <property type="entry name" value="DUF1704"/>
    <property type="match status" value="1"/>
</dbReference>
<dbReference type="GO" id="GO:0080164">
    <property type="term" value="P:regulation of nitric oxide metabolic process"/>
    <property type="evidence" value="ECO:0007669"/>
    <property type="project" value="TreeGrafter"/>
</dbReference>
<evidence type="ECO:0008006" key="6">
    <source>
        <dbReference type="Google" id="ProtNLM"/>
    </source>
</evidence>
<reference evidence="5" key="1">
    <citation type="submission" date="2018-05" db="EMBL/GenBank/DDBJ databases">
        <authorList>
            <person name="Lanie J.A."/>
            <person name="Ng W.-L."/>
            <person name="Kazmierczak K.M."/>
            <person name="Andrzejewski T.M."/>
            <person name="Davidsen T.M."/>
            <person name="Wayne K.J."/>
            <person name="Tettelin H."/>
            <person name="Glass J.I."/>
            <person name="Rusch D."/>
            <person name="Podicherti R."/>
            <person name="Tsui H.-C.T."/>
            <person name="Winkler M.E."/>
        </authorList>
    </citation>
    <scope>NUCLEOTIDE SEQUENCE</scope>
</reference>
<sequence length="404" mass="45929">ELLYTASSRLRILRTISWPGRVRYTFFRNKGEKLPEVKYKPYDFTAVTNDLSKARRLLRDSDYDGWLLKKAKEIELSANLLANCGTREFFNISSQIYGLPNSKLHDGSTTPLDLARKFEAIIDSFQKDPVKNVQIERISADEMCARIARSAKNTFGNLAPEVIVVDELSAKATATSRKIKIRKKGRFYGKDVQQLINHEALVHVATTINGRAQGSMRILGANYGSVTKTQEGLAVFSEFITGSIDIERMRRIVDRVLAIRMAIDGADFIEVYRFFMARADSKNQAFENARRVFRGGVLTGGAPFTKDIVYLDGLIRVHNFFRSAVSRSREDVLRLVFAGKMELDDIPIIAKMAKDGLVKTPEFIPPWASDLNFLICYFAFSVFIDDIDYKKVGEYYDELLDKYL</sequence>
<keyword evidence="2" id="KW-0645">Protease</keyword>
<feature type="non-terminal residue" evidence="5">
    <location>
        <position position="1"/>
    </location>
</feature>
<keyword evidence="3" id="KW-0378">Hydrolase</keyword>
<evidence type="ECO:0000256" key="4">
    <source>
        <dbReference type="ARBA" id="ARBA00023049"/>
    </source>
</evidence>
<dbReference type="GO" id="GO:0006508">
    <property type="term" value="P:proteolysis"/>
    <property type="evidence" value="ECO:0007669"/>
    <property type="project" value="UniProtKB-KW"/>
</dbReference>
<gene>
    <name evidence="5" type="ORF">METZ01_LOCUS231428</name>
</gene>
<evidence type="ECO:0000256" key="1">
    <source>
        <dbReference type="ARBA" id="ARBA00001947"/>
    </source>
</evidence>
<protein>
    <recommendedName>
        <fullName evidence="6">DUF1704 domain-containing protein</fullName>
    </recommendedName>
</protein>
<evidence type="ECO:0000256" key="3">
    <source>
        <dbReference type="ARBA" id="ARBA00022801"/>
    </source>
</evidence>
<keyword evidence="4" id="KW-0482">Metalloprotease</keyword>
<dbReference type="EMBL" id="UINC01057436">
    <property type="protein sequence ID" value="SVB78574.1"/>
    <property type="molecule type" value="Genomic_DNA"/>
</dbReference>
<dbReference type="GO" id="GO:0008237">
    <property type="term" value="F:metallopeptidase activity"/>
    <property type="evidence" value="ECO:0007669"/>
    <property type="project" value="UniProtKB-KW"/>
</dbReference>
<comment type="cofactor">
    <cofactor evidence="1">
        <name>Zn(2+)</name>
        <dbReference type="ChEBI" id="CHEBI:29105"/>
    </cofactor>
</comment>
<evidence type="ECO:0000256" key="2">
    <source>
        <dbReference type="ARBA" id="ARBA00022670"/>
    </source>
</evidence>
<dbReference type="InterPro" id="IPR012548">
    <property type="entry name" value="MATCAP"/>
</dbReference>
<name>A0A382GUN0_9ZZZZ</name>